<evidence type="ECO:0000313" key="5">
    <source>
        <dbReference type="EMBL" id="MBP1933702.1"/>
    </source>
</evidence>
<accession>A0ABS4GUA3</accession>
<dbReference type="InterPro" id="IPR036849">
    <property type="entry name" value="Enolase-like_C_sf"/>
</dbReference>
<dbReference type="Gene3D" id="3.30.390.10">
    <property type="entry name" value="Enolase-like, N-terminal domain"/>
    <property type="match status" value="1"/>
</dbReference>
<dbReference type="SFLD" id="SFLDG00179">
    <property type="entry name" value="mandelate_racemase"/>
    <property type="match status" value="1"/>
</dbReference>
<reference evidence="5 6" key="1">
    <citation type="submission" date="2021-03" db="EMBL/GenBank/DDBJ databases">
        <title>Genomic Encyclopedia of Type Strains, Phase IV (KMG-IV): sequencing the most valuable type-strain genomes for metagenomic binning, comparative biology and taxonomic classification.</title>
        <authorList>
            <person name="Goeker M."/>
        </authorList>
    </citation>
    <scope>NUCLEOTIDE SEQUENCE [LARGE SCALE GENOMIC DNA]</scope>
    <source>
        <strain evidence="5 6">DSM 24738</strain>
    </source>
</reference>
<dbReference type="InterPro" id="IPR029065">
    <property type="entry name" value="Enolase_C-like"/>
</dbReference>
<dbReference type="PANTHER" id="PTHR13794">
    <property type="entry name" value="ENOLASE SUPERFAMILY, MANDELATE RACEMASE"/>
    <property type="match status" value="1"/>
</dbReference>
<dbReference type="Pfam" id="PF02746">
    <property type="entry name" value="MR_MLE_N"/>
    <property type="match status" value="1"/>
</dbReference>
<dbReference type="Gene3D" id="3.20.20.120">
    <property type="entry name" value="Enolase-like C-terminal domain"/>
    <property type="match status" value="1"/>
</dbReference>
<keyword evidence="2" id="KW-0479">Metal-binding</keyword>
<comment type="caution">
    <text evidence="5">The sequence shown here is derived from an EMBL/GenBank/DDBJ whole genome shotgun (WGS) entry which is preliminary data.</text>
</comment>
<dbReference type="SMART" id="SM00922">
    <property type="entry name" value="MR_MLE"/>
    <property type="match status" value="1"/>
</dbReference>
<keyword evidence="3" id="KW-0460">Magnesium</keyword>
<dbReference type="Pfam" id="PF13378">
    <property type="entry name" value="MR_MLE_C"/>
    <property type="match status" value="1"/>
</dbReference>
<dbReference type="InterPro" id="IPR013342">
    <property type="entry name" value="Mandelate_racemase_C"/>
</dbReference>
<keyword evidence="6" id="KW-1185">Reference proteome</keyword>
<dbReference type="RefSeq" id="WP_209811709.1">
    <property type="nucleotide sequence ID" value="NZ_JAGGKT010000012.1"/>
</dbReference>
<dbReference type="InterPro" id="IPR029017">
    <property type="entry name" value="Enolase-like_N"/>
</dbReference>
<proteinExistence type="predicted"/>
<dbReference type="SUPFAM" id="SSF51604">
    <property type="entry name" value="Enolase C-terminal domain-like"/>
    <property type="match status" value="1"/>
</dbReference>
<feature type="domain" description="Mandelate racemase/muconate lactonizing enzyme C-terminal" evidence="4">
    <location>
        <begin position="146"/>
        <end position="243"/>
    </location>
</feature>
<dbReference type="SFLD" id="SFLDS00001">
    <property type="entry name" value="Enolase"/>
    <property type="match status" value="1"/>
</dbReference>
<dbReference type="PANTHER" id="PTHR13794:SF58">
    <property type="entry name" value="MITOCHONDRIAL ENOLASE SUPERFAMILY MEMBER 1"/>
    <property type="match status" value="1"/>
</dbReference>
<dbReference type="InterPro" id="IPR013341">
    <property type="entry name" value="Mandelate_racemase_N_dom"/>
</dbReference>
<evidence type="ECO:0000256" key="3">
    <source>
        <dbReference type="ARBA" id="ARBA00022842"/>
    </source>
</evidence>
<gene>
    <name evidence="5" type="ORF">J2Z37_003715</name>
</gene>
<dbReference type="InterPro" id="IPR018110">
    <property type="entry name" value="Mandel_Rmase/mucon_lact_enz_CS"/>
</dbReference>
<dbReference type="PROSITE" id="PS00908">
    <property type="entry name" value="MR_MLE_1"/>
    <property type="match status" value="1"/>
</dbReference>
<comment type="cofactor">
    <cofactor evidence="1">
        <name>Mg(2+)</name>
        <dbReference type="ChEBI" id="CHEBI:18420"/>
    </cofactor>
</comment>
<dbReference type="SUPFAM" id="SSF54826">
    <property type="entry name" value="Enolase N-terminal domain-like"/>
    <property type="match status" value="1"/>
</dbReference>
<protein>
    <submittedName>
        <fullName evidence="5">L-alanine-DL-glutamate epimerase-like enolase superfamily enzyme</fullName>
    </submittedName>
</protein>
<name>A0ABS4GUA3_9BACL</name>
<dbReference type="EMBL" id="JAGGKT010000012">
    <property type="protein sequence ID" value="MBP1933702.1"/>
    <property type="molecule type" value="Genomic_DNA"/>
</dbReference>
<sequence>MKISGIESILLSYLPKNPPRDGLSGIPTRDVYLVKITTDEGITGIGEGFALGSLKSTAIIVEEILKPLLIGEDPTQIEGLWQKMYRTTFRVGRRGIVLAAMSAIDIALWDILGKKAGLPVCKLLGGVKDSLVAYASAGYYQEGKGLDGLAREMEGYRSQGFRAAKMKVGGESLAVDVERVRVAREALGPEVKLAVDANNAWDYSTALRFARAIEKYDILFFEEPLSSDDVQGSIKLARDCDIPIAGYETEYTRFGLRDLIVQDAVDIVQTDVIWSGGISEARKIGILASTFGKECIPHFSAGAVSLAANLHFGVSLANINLFELTVDDNPLRSELSLGSIEVRDGMIYVPDRPGLGIELNEQLVDRFRVEI</sequence>
<evidence type="ECO:0000259" key="4">
    <source>
        <dbReference type="SMART" id="SM00922"/>
    </source>
</evidence>
<evidence type="ECO:0000256" key="2">
    <source>
        <dbReference type="ARBA" id="ARBA00022723"/>
    </source>
</evidence>
<dbReference type="Proteomes" id="UP001519343">
    <property type="component" value="Unassembled WGS sequence"/>
</dbReference>
<organism evidence="5 6">
    <name type="scientific">Ammoniphilus resinae</name>
    <dbReference type="NCBI Taxonomy" id="861532"/>
    <lineage>
        <taxon>Bacteria</taxon>
        <taxon>Bacillati</taxon>
        <taxon>Bacillota</taxon>
        <taxon>Bacilli</taxon>
        <taxon>Bacillales</taxon>
        <taxon>Paenibacillaceae</taxon>
        <taxon>Aneurinibacillus group</taxon>
        <taxon>Ammoniphilus</taxon>
    </lineage>
</organism>
<evidence type="ECO:0000313" key="6">
    <source>
        <dbReference type="Proteomes" id="UP001519343"/>
    </source>
</evidence>
<evidence type="ECO:0000256" key="1">
    <source>
        <dbReference type="ARBA" id="ARBA00001946"/>
    </source>
</evidence>
<dbReference type="CDD" id="cd03316">
    <property type="entry name" value="MR_like"/>
    <property type="match status" value="1"/>
</dbReference>
<dbReference type="InterPro" id="IPR046945">
    <property type="entry name" value="RHMD-like"/>
</dbReference>